<dbReference type="Pfam" id="PF12008">
    <property type="entry name" value="EcoR124_C"/>
    <property type="match status" value="1"/>
</dbReference>
<proteinExistence type="predicted"/>
<gene>
    <name evidence="3" type="ORF">MADP07_00516</name>
</gene>
<protein>
    <submittedName>
        <fullName evidence="3">Type I restriction endonuclease subunit R</fullName>
    </submittedName>
</protein>
<organism evidence="3 4">
    <name type="scientific">Mycoplasmopsis anatis</name>
    <dbReference type="NCBI Taxonomy" id="171279"/>
    <lineage>
        <taxon>Bacteria</taxon>
        <taxon>Bacillati</taxon>
        <taxon>Mycoplasmatota</taxon>
        <taxon>Mycoplasmoidales</taxon>
        <taxon>Metamycoplasmataceae</taxon>
        <taxon>Mycoplasmopsis</taxon>
    </lineage>
</organism>
<comment type="caution">
    <text evidence="3">The sequence shown here is derived from an EMBL/GenBank/DDBJ whole genome shotgun (WGS) entry which is preliminary data.</text>
</comment>
<keyword evidence="1" id="KW-0175">Coiled coil</keyword>
<dbReference type="GO" id="GO:0004519">
    <property type="term" value="F:endonuclease activity"/>
    <property type="evidence" value="ECO:0007669"/>
    <property type="project" value="UniProtKB-KW"/>
</dbReference>
<evidence type="ECO:0000259" key="2">
    <source>
        <dbReference type="Pfam" id="PF12008"/>
    </source>
</evidence>
<dbReference type="EMBL" id="JABZFG010000007">
    <property type="protein sequence ID" value="MBW0602783.1"/>
    <property type="molecule type" value="Genomic_DNA"/>
</dbReference>
<keyword evidence="3" id="KW-0378">Hydrolase</keyword>
<keyword evidence="3" id="KW-0255">Endonuclease</keyword>
<reference evidence="3" key="1">
    <citation type="journal article" date="2021" name="Genes Genomics">
        <title>Comparative genomic analysis of Mycoplasma anatis strains.</title>
        <authorList>
            <person name="Zhou Q."/>
            <person name="Mai K."/>
            <person name="Yang D."/>
            <person name="Liu J."/>
            <person name="Yan Z."/>
            <person name="Luo C."/>
            <person name="Tan Y."/>
            <person name="Cao S."/>
            <person name="Zhou Q."/>
            <person name="Chen L."/>
            <person name="Chen F."/>
        </authorList>
    </citation>
    <scope>NUCLEOTIDE SEQUENCE</scope>
    <source>
        <strain evidence="3">DP07</strain>
    </source>
</reference>
<evidence type="ECO:0000313" key="3">
    <source>
        <dbReference type="EMBL" id="MBW0602783.1"/>
    </source>
</evidence>
<feature type="coiled-coil region" evidence="1">
    <location>
        <begin position="50"/>
        <end position="77"/>
    </location>
</feature>
<name>A0A9Q3L809_9BACT</name>
<feature type="domain" description="Type I restriction enzyme R protein C-terminal" evidence="2">
    <location>
        <begin position="7"/>
        <end position="119"/>
    </location>
</feature>
<sequence length="125" mass="15021">MQDNDISTLNEEIRRYIKSSVGYREIEELIIEFLDNMNLTTLQAKQDILAEFYEFALKKHEEKIQELINEEKLINTDNEESNFIIQSIEKVEISPNSIQLNNIFLKLSRMYNDKQEKKRKRKSYN</sequence>
<evidence type="ECO:0000313" key="4">
    <source>
        <dbReference type="Proteomes" id="UP000746160"/>
    </source>
</evidence>
<evidence type="ECO:0000256" key="1">
    <source>
        <dbReference type="SAM" id="Coils"/>
    </source>
</evidence>
<keyword evidence="3" id="KW-0540">Nuclease</keyword>
<dbReference type="AlphaFoldDB" id="A0A9Q3L809"/>
<accession>A0A9Q3L809</accession>
<dbReference type="InterPro" id="IPR022625">
    <property type="entry name" value="TypeI_RM_Rsu_C"/>
</dbReference>
<dbReference type="Proteomes" id="UP000746160">
    <property type="component" value="Unassembled WGS sequence"/>
</dbReference>
<dbReference type="RefSeq" id="WP_218675189.1">
    <property type="nucleotide sequence ID" value="NZ_JABZFC010000001.1"/>
</dbReference>